<organism evidence="1 2">
    <name type="scientific">Ceratitis capitata sigmavirus</name>
    <dbReference type="NCBI Taxonomy" id="1802949"/>
    <lineage>
        <taxon>Viruses</taxon>
        <taxon>Riboviria</taxon>
        <taxon>Orthornavirae</taxon>
        <taxon>Negarnaviricota</taxon>
        <taxon>Haploviricotina</taxon>
        <taxon>Monjiviricetes</taxon>
        <taxon>Mononegavirales</taxon>
        <taxon>Rhabdoviridae</taxon>
        <taxon>Alpharhabdovirinae</taxon>
        <taxon>Sigmavirus</taxon>
        <taxon>Sigmavirus capitata</taxon>
    </lineage>
</organism>
<dbReference type="RefSeq" id="YP_010797248.1">
    <property type="nucleotide sequence ID" value="NC_076146.1"/>
</dbReference>
<gene>
    <name evidence="1" type="primary">X</name>
</gene>
<keyword evidence="2" id="KW-1185">Reference proteome</keyword>
<name>A0A140D8P4_9RHAB</name>
<evidence type="ECO:0000313" key="2">
    <source>
        <dbReference type="Proteomes" id="UP000163741"/>
    </source>
</evidence>
<dbReference type="EMBL" id="KR822825">
    <property type="protein sequence ID" value="AMK09268.1"/>
    <property type="molecule type" value="Viral_cRNA"/>
</dbReference>
<dbReference type="GeneID" id="80534968"/>
<sequence length="311" mass="36132">MLLSFMIIEIMMVNGMIAYSIPIHINYPLDGLITDTVIKVNSTKPFNITQRLEVTVYENNEIIEHQVTHCKYISPRTLSTEFFDINKVNDVFDVIPLEDFEKQFPTPSSLMTSTIVPETVDNTSEPITNTLNYNTGTDIYLQTMHHVSDDESPNSKLRKRLDQLSKNIIPTFDPMSSVGFGQDAEFYHMNLEDKYVRHRRSNHNNIKPNSTEIKLILIKQSEDLVSDFRQAWKRIAFIHGHLIASLVTTPSPHCFKQFQLMNPLKCLTTHHRALEQKPDYRLIIGLYSEIISLYVKIEYELTRLKMLRELP</sequence>
<reference evidence="1 2" key="1">
    <citation type="journal article" date="2016" name="Virus Evol.">
        <title>The evolution, diversity and host associations of rhabdoviruses.</title>
        <authorList>
            <person name="Longdon B."/>
            <person name="Murray G.G.R."/>
            <person name="Palmer W.J."/>
            <person name="Day J.P."/>
            <person name="Parker D.J."/>
            <person name="Welch J.J."/>
            <person name="Obbard D.J."/>
            <person name="Jiggins F.M."/>
        </authorList>
    </citation>
    <scope>NUCLEOTIDE SEQUENCE [LARGE SCALE GENOMIC DNA]</scope>
    <source>
        <strain evidence="1">Pool Vienna7 lab strain and wild Hawaiian flies</strain>
    </source>
</reference>
<dbReference type="KEGG" id="vg:80534968"/>
<protein>
    <submittedName>
        <fullName evidence="1">PP3</fullName>
    </submittedName>
</protein>
<dbReference type="Proteomes" id="UP000163741">
    <property type="component" value="Segment"/>
</dbReference>
<accession>A0A140D8P4</accession>
<proteinExistence type="predicted"/>
<evidence type="ECO:0000313" key="1">
    <source>
        <dbReference type="EMBL" id="AMK09268.1"/>
    </source>
</evidence>